<dbReference type="SUPFAM" id="SSF51658">
    <property type="entry name" value="Xylose isomerase-like"/>
    <property type="match status" value="1"/>
</dbReference>
<accession>L7UFB1</accession>
<dbReference type="PATRIC" id="fig|1278073.3.peg.5520"/>
<dbReference type="KEGG" id="msd:MYSTI_05445"/>
<dbReference type="eggNOG" id="COG3220">
    <property type="taxonomic scope" value="Bacteria"/>
</dbReference>
<dbReference type="Gene3D" id="3.20.20.150">
    <property type="entry name" value="Divalent-metal-dependent TIM barrel enzymes"/>
    <property type="match status" value="1"/>
</dbReference>
<name>L7UFB1_MYXSD</name>
<dbReference type="Pfam" id="PF05114">
    <property type="entry name" value="MbnB_TglH_ChrH"/>
    <property type="match status" value="1"/>
</dbReference>
<dbReference type="InterPro" id="IPR036237">
    <property type="entry name" value="Xyl_isomerase-like_sf"/>
</dbReference>
<dbReference type="AlphaFoldDB" id="L7UFB1"/>
<dbReference type="NCBIfam" id="NF003818">
    <property type="entry name" value="PRK05409.1"/>
    <property type="match status" value="1"/>
</dbReference>
<protein>
    <submittedName>
        <fullName evidence="1">Uncharacterized protein</fullName>
    </submittedName>
</protein>
<organism evidence="1 2">
    <name type="scientific">Myxococcus stipitatus (strain DSM 14675 / JCM 12634 / Mx s8)</name>
    <dbReference type="NCBI Taxonomy" id="1278073"/>
    <lineage>
        <taxon>Bacteria</taxon>
        <taxon>Pseudomonadati</taxon>
        <taxon>Myxococcota</taxon>
        <taxon>Myxococcia</taxon>
        <taxon>Myxococcales</taxon>
        <taxon>Cystobacterineae</taxon>
        <taxon>Myxococcaceae</taxon>
        <taxon>Myxococcus</taxon>
    </lineage>
</organism>
<gene>
    <name evidence="1" type="ordered locus">MYSTI_05445</name>
</gene>
<dbReference type="RefSeq" id="WP_015350979.1">
    <property type="nucleotide sequence ID" value="NC_020126.1"/>
</dbReference>
<evidence type="ECO:0000313" key="2">
    <source>
        <dbReference type="Proteomes" id="UP000011131"/>
    </source>
</evidence>
<dbReference type="EMBL" id="CP004025">
    <property type="protein sequence ID" value="AGC46723.1"/>
    <property type="molecule type" value="Genomic_DNA"/>
</dbReference>
<sequence>MAVVVTYARRHGLKSLGVGIGLRRSFYEELPRTGRALDWVEIIPENFLSLGGRSHRALEACRERWPVLPHGVGLDIGGPDALDLDYVTGLAALVKQVDAPFFSDHLCYSRLGGVYLHDLLPLPFSEAVVEHVVPRVREVMARVGRPFLLENPSYYANMPGGTLSEADFLRHVVEEADCGLLLDVNNVYVNARNHGYDARAFVDALPLERVVQIHLAGHTTYPDVIIDTHGDRVCDDVWSLYRYVLERTGPVSTLIEWDQDIPSMAAVLDEADLARQVLREGEGR</sequence>
<dbReference type="Proteomes" id="UP000011131">
    <property type="component" value="Chromosome"/>
</dbReference>
<dbReference type="HOGENOM" id="CLU_064263_0_0_7"/>
<dbReference type="InterPro" id="IPR007801">
    <property type="entry name" value="MbnB/TglH/ChrH"/>
</dbReference>
<keyword evidence="2" id="KW-1185">Reference proteome</keyword>
<dbReference type="PANTHER" id="PTHR42194:SF1">
    <property type="entry name" value="UPF0276 PROTEIN HI_1600"/>
    <property type="match status" value="1"/>
</dbReference>
<reference evidence="1 2" key="1">
    <citation type="journal article" date="2013" name="Genome Announc.">
        <title>Complete genome sequence of Myxococcus stipitatus strain DSM 14675, a fruiting myxobacterium.</title>
        <authorList>
            <person name="Huntley S."/>
            <person name="Kneip S."/>
            <person name="Treuner-Lange A."/>
            <person name="Sogaard-Andersen L."/>
        </authorList>
    </citation>
    <scope>NUCLEOTIDE SEQUENCE [LARGE SCALE GENOMIC DNA]</scope>
    <source>
        <strain evidence="2">DSM 14675 / JCM 12634 / Mx s8</strain>
    </source>
</reference>
<dbReference type="STRING" id="1278073.MYSTI_05445"/>
<dbReference type="PANTHER" id="PTHR42194">
    <property type="entry name" value="UPF0276 PROTEIN HI_1600"/>
    <property type="match status" value="1"/>
</dbReference>
<proteinExistence type="predicted"/>
<evidence type="ECO:0000313" key="1">
    <source>
        <dbReference type="EMBL" id="AGC46723.1"/>
    </source>
</evidence>